<evidence type="ECO:0000256" key="1">
    <source>
        <dbReference type="ARBA" id="ARBA00004613"/>
    </source>
</evidence>
<feature type="region of interest" description="Disordered" evidence="7">
    <location>
        <begin position="352"/>
        <end position="399"/>
    </location>
</feature>
<dbReference type="NCBIfam" id="NF012211">
    <property type="entry name" value="tand_rpt_95"/>
    <property type="match status" value="1"/>
</dbReference>
<dbReference type="Gene3D" id="3.40.50.720">
    <property type="entry name" value="NAD(P)-binding Rossmann-like Domain"/>
    <property type="match status" value="1"/>
</dbReference>
<dbReference type="InterPro" id="IPR050611">
    <property type="entry name" value="ABCF"/>
</dbReference>
<dbReference type="Pfam" id="PF00005">
    <property type="entry name" value="ABC_tran"/>
    <property type="match status" value="2"/>
</dbReference>
<dbReference type="PANTHER" id="PTHR19211">
    <property type="entry name" value="ATP-BINDING TRANSPORT PROTEIN-RELATED"/>
    <property type="match status" value="1"/>
</dbReference>
<dbReference type="Pfam" id="PF17963">
    <property type="entry name" value="Big_9"/>
    <property type="match status" value="6"/>
</dbReference>
<dbReference type="PRINTS" id="PR00081">
    <property type="entry name" value="GDHRDH"/>
</dbReference>
<feature type="domain" description="ABC transporter" evidence="8">
    <location>
        <begin position="68"/>
        <end position="328"/>
    </location>
</feature>
<dbReference type="InterPro" id="IPR002347">
    <property type="entry name" value="SDR_fam"/>
</dbReference>
<dbReference type="CDD" id="cd05233">
    <property type="entry name" value="SDR_c"/>
    <property type="match status" value="1"/>
</dbReference>
<accession>A0AAD9DHU7</accession>
<name>A0AAD9DHU7_9STRA</name>
<dbReference type="PROSITE" id="PS50893">
    <property type="entry name" value="ABC_TRANSPORTER_2"/>
    <property type="match status" value="2"/>
</dbReference>
<dbReference type="EMBL" id="JATAAI010000004">
    <property type="protein sequence ID" value="KAK1746654.1"/>
    <property type="molecule type" value="Genomic_DNA"/>
</dbReference>
<dbReference type="InterPro" id="IPR036291">
    <property type="entry name" value="NAD(P)-bd_dom_sf"/>
</dbReference>
<sequence length="2095" mass="227555">MDDVSEAQHLSLDAANCYSSAWSDAIAKAEDNLRNVSWGGRGKGGRGVNRRTFQPHDIVVDSVSLEFINDTSVTGAGKGGSKTLLENAYLKLLPSKVYALVGRNGVGKSILCKRIVSNKIPGLSPHIKSYLVPQEVFGHDDLTPIDILLNHHEQMNDSSLAITHLEEEMDMLDETADDYGEKIEEICNRIAELEDCASSDGNAVMEQAREALHFFGVDETTFDVPTAKLSGGVRKKIALACALMDMPQLLILDEPTNHLSFFSLCQLRRLIANCSDTKTTIVLVSHDIDLLNDVATDVIHFHDHTLDYYTGNYNDYKKVRRERIAHQLKQAQTLETQRSAIAESIDNLKKKATSSGSQKAKTKINKQIASKAKKLDRHGIEKNEKGHRRTNQNDGGIRKGSINAIDASTRNLLEQKQLLKRAEADIGPVPDKAVQFDFRDTSSTWGDEPLVMLMDVGHAYEKNDSSTDDAIVFDCVELCVREKSRVTILGENGSGKSTLLSIIAGVTTPSEGTVHRANGLNIGYFHQHSADNFVSDNIDSDGLVTALSFLQEKFPSKTEHDLRSELTRFGLSPKQAGTNVRFMSGGERCRLSMATMCLEDPHVLVIDEISNHLDSESVEALIFGLQKWTGTIVMASHDANLVRSVGDPKECFVLFDRKLRRIEAAAATTILVSTAAAAVLTSELPSALASTGGFLAYPQSRNYIAYKSIPIVPSATHPESLIAEEEPTPQHVNSGKRCGVVDGGKRDYSRPMSRDNSLLPLNIQEVYVSGSEIEVTVNLFGVEDGGHFEFHICALEYPQMPTERCFRKHPLIFVKDHYYGAVKDKMYPERAYVPFEQAFGNSMTRIESEDGDMGSMMEFKYTFKLPNNTDLWTDFDTLGQQEVIDPDATSFSVQVPIDDIDSLLESIDEKYKPFNGMTFTSGSTGKDAVLISAMVTNGQGMTTVVSMNEIPTIHDNGPIVEATAICTFGDASIYGEGVTNMPESIKRICGLIIEEPPLAAFSQSTSGSDSNGDMPSSFPSTKYALLRWHYQTARDCSPSGYNTYSWPEEWGLWQPQKGGECDDDESQDEYWNCAEVLILNSTGTNTNMSNEPPTAIKDIFTIDTNEEVQLNVLANDINPNEGESPLHVGSVTSPMHGILGIAQDGSAVIYVPDTDYVGLDSFEYKSCDKRYSCDDAEVDIQVGPTMDFVFAKDDEATTTGTEPVFVNVLDNDIVRVDNWPLFVVGLPRDGRHGKCTVTPDFWILYKANPGYEGRDRCSYKACITTNICDTGVVYIDVKAVLEDAATVPTSPTSVYNIVAVNDGAITPFNQPIKIDVLANDEVDGNVKPKIKDSNGAINGDCEVLDNELLYSPKLGFSGWDRCGYTACLGDDVCDEALVKIKVIGDVVPEETIDELQVPEDTIDALSATLKPVAKPDYASVVEGSSVKIDVLKNDEDPNGDSLEISSVSSPLHGSVKIANNLLRYTSIAGFTGTDSFKYSACDKANRCDSAGVVVTVTAEVFAEDDSVTTISAPILIDVTANDRSSSGGASLVVISVKDGKHGSCSITARNKVKYIPNDGYSGLDRCNYVVCAGSVCDQGRVEINVLPPLQSMQEAPFQVDLEKVYAKDDHIVAVLDESISVDVVSNDFVKGMGLLSITHTDGSKNGKCEITIDNKILYTPEKGFRGSDECGYIICHVSNMCDEGILRIDVIQEDILRSSLTMSAATTSILPGNEISSADGTIFIPASADATITTEFPAGNFGDVTTLFVSSSSSSAGLRDTMMKFDTSSIDESDCKNGIESATVSIYSLAYASDGGTLITTSNKFWSEMEVTWNNAPAGDGIVINDMGTIEQLTTDTMTTTKVCLLTGASGTIGFAIADALKASSTDAVKWHIIVIGRRPPSDHCDKFLKVDSLSDEDAVTAVIDEHFESVKNGSDPSLNRLDLLVNCAGCSLGNEPICDVSAADFRMVMELNVVVPFILSKYAMKKMATPDGGRIINIGSVADQAPRLHSIPYTTSKVALRGLNRCLSVEGRFLSETTKSNAEGGVVAVCLVNPGNVKSAIMSEEEAARRAKEEGFVEADDVGKFVANIANLPNETNALECMLMPTRQPLIGRG</sequence>
<gene>
    <name evidence="9" type="ORF">QTG54_003261</name>
</gene>
<dbReference type="PRINTS" id="PR00080">
    <property type="entry name" value="SDRFAMILY"/>
</dbReference>
<keyword evidence="5" id="KW-0547">Nucleotide-binding</keyword>
<dbReference type="NCBIfam" id="NF033679">
    <property type="entry name" value="DNRLRE_dom"/>
    <property type="match status" value="1"/>
</dbReference>
<evidence type="ECO:0000256" key="3">
    <source>
        <dbReference type="ARBA" id="ARBA00022729"/>
    </source>
</evidence>
<keyword evidence="2" id="KW-0964">Secreted</keyword>
<evidence type="ECO:0000256" key="2">
    <source>
        <dbReference type="ARBA" id="ARBA00022525"/>
    </source>
</evidence>
<dbReference type="InterPro" id="IPR055372">
    <property type="entry name" value="CBM96"/>
</dbReference>
<dbReference type="Gene3D" id="3.40.50.300">
    <property type="entry name" value="P-loop containing nucleotide triphosphate hydrolases"/>
    <property type="match status" value="2"/>
</dbReference>
<dbReference type="PANTHER" id="PTHR19211:SF117">
    <property type="entry name" value="ATP-BINDING CASSETTE SUB-FAMILY F MEMBER 3"/>
    <property type="match status" value="1"/>
</dbReference>
<evidence type="ECO:0000313" key="10">
    <source>
        <dbReference type="Proteomes" id="UP001224775"/>
    </source>
</evidence>
<dbReference type="Gene3D" id="2.60.40.3440">
    <property type="match status" value="2"/>
</dbReference>
<evidence type="ECO:0000256" key="6">
    <source>
        <dbReference type="ARBA" id="ARBA00022840"/>
    </source>
</evidence>
<keyword evidence="4" id="KW-0677">Repeat</keyword>
<dbReference type="Pfam" id="PF24517">
    <property type="entry name" value="CBM96"/>
    <property type="match status" value="1"/>
</dbReference>
<protein>
    <submittedName>
        <fullName evidence="9">ABC transporter</fullName>
    </submittedName>
</protein>
<comment type="subcellular location">
    <subcellularLocation>
        <location evidence="1">Secreted</location>
    </subcellularLocation>
</comment>
<dbReference type="Gene3D" id="2.60.40.2810">
    <property type="match status" value="2"/>
</dbReference>
<dbReference type="GO" id="GO:0005524">
    <property type="term" value="F:ATP binding"/>
    <property type="evidence" value="ECO:0007669"/>
    <property type="project" value="UniProtKB-KW"/>
</dbReference>
<dbReference type="InterPro" id="IPR003593">
    <property type="entry name" value="AAA+_ATPase"/>
</dbReference>
<dbReference type="CDD" id="cd03221">
    <property type="entry name" value="ABCF_EF-3"/>
    <property type="match status" value="1"/>
</dbReference>
<evidence type="ECO:0000259" key="8">
    <source>
        <dbReference type="PROSITE" id="PS50893"/>
    </source>
</evidence>
<dbReference type="InterPro" id="IPR003439">
    <property type="entry name" value="ABC_transporter-like_ATP-bd"/>
</dbReference>
<reference evidence="9" key="1">
    <citation type="submission" date="2023-06" db="EMBL/GenBank/DDBJ databases">
        <title>Survivors Of The Sea: Transcriptome response of Skeletonema marinoi to long-term dormancy.</title>
        <authorList>
            <person name="Pinder M.I.M."/>
            <person name="Kourtchenko O."/>
            <person name="Robertson E.K."/>
            <person name="Larsson T."/>
            <person name="Maumus F."/>
            <person name="Osuna-Cruz C.M."/>
            <person name="Vancaester E."/>
            <person name="Stenow R."/>
            <person name="Vandepoele K."/>
            <person name="Ploug H."/>
            <person name="Bruchert V."/>
            <person name="Godhe A."/>
            <person name="Topel M."/>
        </authorList>
    </citation>
    <scope>NUCLEOTIDE SEQUENCE</scope>
    <source>
        <strain evidence="9">R05AC</strain>
    </source>
</reference>
<dbReference type="SUPFAM" id="SSF52540">
    <property type="entry name" value="P-loop containing nucleoside triphosphate hydrolases"/>
    <property type="match status" value="2"/>
</dbReference>
<dbReference type="SMART" id="SM00382">
    <property type="entry name" value="AAA"/>
    <property type="match status" value="2"/>
</dbReference>
<keyword evidence="10" id="KW-1185">Reference proteome</keyword>
<dbReference type="InterPro" id="IPR032781">
    <property type="entry name" value="ABC_tran_Xtn"/>
</dbReference>
<dbReference type="InterPro" id="IPR020904">
    <property type="entry name" value="Sc_DH/Rdtase_CS"/>
</dbReference>
<dbReference type="Pfam" id="PF00106">
    <property type="entry name" value="adh_short"/>
    <property type="match status" value="1"/>
</dbReference>
<proteinExistence type="predicted"/>
<dbReference type="GO" id="GO:0005576">
    <property type="term" value="C:extracellular region"/>
    <property type="evidence" value="ECO:0007669"/>
    <property type="project" value="UniProtKB-SubCell"/>
</dbReference>
<dbReference type="SUPFAM" id="SSF51735">
    <property type="entry name" value="NAD(P)-binding Rossmann-fold domains"/>
    <property type="match status" value="1"/>
</dbReference>
<organism evidence="9 10">
    <name type="scientific">Skeletonema marinoi</name>
    <dbReference type="NCBI Taxonomy" id="267567"/>
    <lineage>
        <taxon>Eukaryota</taxon>
        <taxon>Sar</taxon>
        <taxon>Stramenopiles</taxon>
        <taxon>Ochrophyta</taxon>
        <taxon>Bacillariophyta</taxon>
        <taxon>Coscinodiscophyceae</taxon>
        <taxon>Thalassiosirophycidae</taxon>
        <taxon>Thalassiosirales</taxon>
        <taxon>Skeletonemataceae</taxon>
        <taxon>Skeletonema</taxon>
        <taxon>Skeletonema marinoi-dohrnii complex</taxon>
    </lineage>
</organism>
<keyword evidence="6" id="KW-0067">ATP-binding</keyword>
<dbReference type="GO" id="GO:0016887">
    <property type="term" value="F:ATP hydrolysis activity"/>
    <property type="evidence" value="ECO:0007669"/>
    <property type="project" value="InterPro"/>
</dbReference>
<dbReference type="Pfam" id="PF12848">
    <property type="entry name" value="ABC_tran_Xtn"/>
    <property type="match status" value="1"/>
</dbReference>
<dbReference type="PROSITE" id="PS00061">
    <property type="entry name" value="ADH_SHORT"/>
    <property type="match status" value="1"/>
</dbReference>
<feature type="domain" description="ABC transporter" evidence="8">
    <location>
        <begin position="451"/>
        <end position="681"/>
    </location>
</feature>
<comment type="caution">
    <text evidence="9">The sequence shown here is derived from an EMBL/GenBank/DDBJ whole genome shotgun (WGS) entry which is preliminary data.</text>
</comment>
<evidence type="ECO:0000313" key="9">
    <source>
        <dbReference type="EMBL" id="KAK1746654.1"/>
    </source>
</evidence>
<evidence type="ECO:0000256" key="5">
    <source>
        <dbReference type="ARBA" id="ARBA00022741"/>
    </source>
</evidence>
<dbReference type="FunFam" id="3.40.50.300:FF:000011">
    <property type="entry name" value="Putative ABC transporter ATP-binding component"/>
    <property type="match status" value="1"/>
</dbReference>
<dbReference type="InterPro" id="IPR027417">
    <property type="entry name" value="P-loop_NTPase"/>
</dbReference>
<keyword evidence="3" id="KW-0732">Signal</keyword>
<evidence type="ECO:0000256" key="4">
    <source>
        <dbReference type="ARBA" id="ARBA00022737"/>
    </source>
</evidence>
<dbReference type="Proteomes" id="UP001224775">
    <property type="component" value="Unassembled WGS sequence"/>
</dbReference>
<evidence type="ECO:0000256" key="7">
    <source>
        <dbReference type="SAM" id="MobiDB-lite"/>
    </source>
</evidence>